<sequence>MASNEYYQQGYPPQQGGYPPQGYPPQGYPQQPQASYGPPQGQYGPPQGQYGPPQGQAPMQYEQAPPPDNQRGRGGDQGCLMGCIAALCCCCAIEEGCECWYVAFQSQTLPPFSKTSPPATLFAPITNTMPVSIFANASFKLPIDHIRQLRKGKEE</sequence>
<dbReference type="InterPro" id="IPR028144">
    <property type="entry name" value="CYSTM_dom"/>
</dbReference>
<evidence type="ECO:0000256" key="3">
    <source>
        <dbReference type="ARBA" id="ARBA00023136"/>
    </source>
</evidence>
<evidence type="ECO:0000256" key="4">
    <source>
        <dbReference type="SAM" id="MobiDB-lite"/>
    </source>
</evidence>
<dbReference type="Pfam" id="PF12734">
    <property type="entry name" value="CYSTM"/>
    <property type="match status" value="1"/>
</dbReference>
<dbReference type="RefSeq" id="XP_024779417.1">
    <property type="nucleotide sequence ID" value="XM_024915706.1"/>
</dbReference>
<dbReference type="STRING" id="983964.A0A2T4ARR4"/>
<evidence type="ECO:0000256" key="1">
    <source>
        <dbReference type="ARBA" id="ARBA00004370"/>
    </source>
</evidence>
<feature type="domain" description="Cysteine-rich transmembrane" evidence="5">
    <location>
        <begin position="58"/>
        <end position="97"/>
    </location>
</feature>
<dbReference type="GeneID" id="36624275"/>
<protein>
    <recommendedName>
        <fullName evidence="5">Cysteine-rich transmembrane domain-containing protein</fullName>
    </recommendedName>
</protein>
<keyword evidence="3" id="KW-0472">Membrane</keyword>
<evidence type="ECO:0000313" key="6">
    <source>
        <dbReference type="EMBL" id="PTB59740.1"/>
    </source>
</evidence>
<evidence type="ECO:0000259" key="5">
    <source>
        <dbReference type="Pfam" id="PF12734"/>
    </source>
</evidence>
<name>A0A2T4ARR4_TRIHA</name>
<dbReference type="Proteomes" id="UP000241690">
    <property type="component" value="Unassembled WGS sequence"/>
</dbReference>
<comment type="subcellular location">
    <subcellularLocation>
        <location evidence="1">Membrane</location>
    </subcellularLocation>
</comment>
<keyword evidence="7" id="KW-1185">Reference proteome</keyword>
<dbReference type="EMBL" id="KZ679676">
    <property type="protein sequence ID" value="PTB59740.1"/>
    <property type="molecule type" value="Genomic_DNA"/>
</dbReference>
<feature type="compositionally biased region" description="Low complexity" evidence="4">
    <location>
        <begin position="28"/>
        <end position="58"/>
    </location>
</feature>
<reference evidence="6 7" key="1">
    <citation type="submission" date="2016-07" db="EMBL/GenBank/DDBJ databases">
        <title>Multiple horizontal gene transfer events from other fungi enriched the ability of initially mycotrophic Trichoderma (Ascomycota) to feed on dead plant biomass.</title>
        <authorList>
            <consortium name="DOE Joint Genome Institute"/>
            <person name="Aerts A."/>
            <person name="Atanasova L."/>
            <person name="Chenthamara K."/>
            <person name="Zhang J."/>
            <person name="Grujic M."/>
            <person name="Henrissat B."/>
            <person name="Kuo A."/>
            <person name="Salamov A."/>
            <person name="Lipzen A."/>
            <person name="Labutti K."/>
            <person name="Barry K."/>
            <person name="Miao Y."/>
            <person name="Rahimi M.J."/>
            <person name="Shen Q."/>
            <person name="Grigoriev I.V."/>
            <person name="Kubicek C.P."/>
            <person name="Druzhinina I.S."/>
        </authorList>
    </citation>
    <scope>NUCLEOTIDE SEQUENCE [LARGE SCALE GENOMIC DNA]</scope>
    <source>
        <strain evidence="6 7">CBS 226.95</strain>
    </source>
</reference>
<proteinExistence type="inferred from homology"/>
<feature type="region of interest" description="Disordered" evidence="4">
    <location>
        <begin position="1"/>
        <end position="75"/>
    </location>
</feature>
<comment type="similarity">
    <text evidence="2">Belongs to the CYSTM1 family.</text>
</comment>
<evidence type="ECO:0000256" key="2">
    <source>
        <dbReference type="ARBA" id="ARBA00009444"/>
    </source>
</evidence>
<feature type="compositionally biased region" description="Low complexity" evidence="4">
    <location>
        <begin position="1"/>
        <end position="20"/>
    </location>
</feature>
<evidence type="ECO:0000313" key="7">
    <source>
        <dbReference type="Proteomes" id="UP000241690"/>
    </source>
</evidence>
<dbReference type="AlphaFoldDB" id="A0A2T4ARR4"/>
<accession>A0A2T4ARR4</accession>
<organism evidence="6 7">
    <name type="scientific">Trichoderma harzianum CBS 226.95</name>
    <dbReference type="NCBI Taxonomy" id="983964"/>
    <lineage>
        <taxon>Eukaryota</taxon>
        <taxon>Fungi</taxon>
        <taxon>Dikarya</taxon>
        <taxon>Ascomycota</taxon>
        <taxon>Pezizomycotina</taxon>
        <taxon>Sordariomycetes</taxon>
        <taxon>Hypocreomycetidae</taxon>
        <taxon>Hypocreales</taxon>
        <taxon>Hypocreaceae</taxon>
        <taxon>Trichoderma</taxon>
    </lineage>
</organism>
<gene>
    <name evidence="6" type="ORF">M431DRAFT_478767</name>
</gene>
<dbReference type="PRINTS" id="PR00239">
    <property type="entry name" value="RHODOPSNTAIL"/>
</dbReference>